<name>S4Y0S9_SORCE</name>
<evidence type="ECO:0000313" key="1">
    <source>
        <dbReference type="EMBL" id="AGP37780.1"/>
    </source>
</evidence>
<dbReference type="InterPro" id="IPR045459">
    <property type="entry name" value="DUF5908"/>
</dbReference>
<gene>
    <name evidence="1" type="ORF">SCE1572_26875</name>
</gene>
<dbReference type="EMBL" id="CP003969">
    <property type="protein sequence ID" value="AGP37780.1"/>
    <property type="molecule type" value="Genomic_DNA"/>
</dbReference>
<dbReference type="Pfam" id="PF19265">
    <property type="entry name" value="DUF5908"/>
    <property type="match status" value="1"/>
</dbReference>
<dbReference type="Proteomes" id="UP000014803">
    <property type="component" value="Chromosome"/>
</dbReference>
<proteinExistence type="predicted"/>
<dbReference type="STRING" id="1254432.SCE1572_26875"/>
<dbReference type="AlphaFoldDB" id="S4Y0S9"/>
<dbReference type="HOGENOM" id="CLU_212218_0_0_7"/>
<evidence type="ECO:0000313" key="2">
    <source>
        <dbReference type="Proteomes" id="UP000014803"/>
    </source>
</evidence>
<reference evidence="1 2" key="1">
    <citation type="journal article" date="2013" name="Sci. Rep.">
        <title>Extraordinary expansion of a Sorangium cellulosum genome from an alkaline milieu.</title>
        <authorList>
            <person name="Han K."/>
            <person name="Li Z.F."/>
            <person name="Peng R."/>
            <person name="Zhu L.P."/>
            <person name="Zhou T."/>
            <person name="Wang L.G."/>
            <person name="Li S.G."/>
            <person name="Zhang X.B."/>
            <person name="Hu W."/>
            <person name="Wu Z.H."/>
            <person name="Qin N."/>
            <person name="Li Y.Z."/>
        </authorList>
    </citation>
    <scope>NUCLEOTIDE SEQUENCE [LARGE SCALE GENOMIC DNA]</scope>
    <source>
        <strain evidence="1 2">So0157-2</strain>
    </source>
</reference>
<dbReference type="PATRIC" id="fig|1254432.3.peg.6081"/>
<dbReference type="KEGG" id="scu:SCE1572_26875"/>
<accession>S4Y0S9</accession>
<sequence length="56" mass="5888">MIMPVEIKELVIRAVVAPPEGAPRARAAAPDAAGLEAVVEAAVKEVLRVLKASKER</sequence>
<organism evidence="1 2">
    <name type="scientific">Sorangium cellulosum So0157-2</name>
    <dbReference type="NCBI Taxonomy" id="1254432"/>
    <lineage>
        <taxon>Bacteria</taxon>
        <taxon>Pseudomonadati</taxon>
        <taxon>Myxococcota</taxon>
        <taxon>Polyangia</taxon>
        <taxon>Polyangiales</taxon>
        <taxon>Polyangiaceae</taxon>
        <taxon>Sorangium</taxon>
    </lineage>
</organism>
<protein>
    <submittedName>
        <fullName evidence="1">Uncharacterized protein</fullName>
    </submittedName>
</protein>